<dbReference type="PANTHER" id="PTHR44846">
    <property type="entry name" value="MANNOSYL-D-GLYCERATE TRANSPORT/METABOLISM SYSTEM REPRESSOR MNGR-RELATED"/>
    <property type="match status" value="1"/>
</dbReference>
<sequence>MLDDLGRLDPNSSLPPYRQIALRLHTAIRSAPPGTKLPSGAVLAAHFGVARMTVQSAIAELAGDGLVVGRQGQGVFVTGRTGAGSFDLADVLRRARATGAVPDADELAARTGVPTDTARRALDVLHAERLASPRLTSEVAESVLDSALSAVRAAGHVLSLLPRTQRETGRCTVQLDALQRGVQDIATAMSAPLIDSPFPSSPYAWAHDLAREYLADALPQRWEHTKAVAVHAVELAHSFDDQDFHALVNAAWLHDIGYSPELATTGFHPLDGARFLRDRGFDDRVAALVAHHSAARSEADQIGLADELAEFDDEPGPVRDLLWLCDMTVGPQGQAMTFDERMTEVAARYGPDHYVTGAMTAGMPERAAAVERATAWIAEQTDPT</sequence>
<dbReference type="EMBL" id="BAABGT010000002">
    <property type="protein sequence ID" value="GAA4535294.1"/>
    <property type="molecule type" value="Genomic_DNA"/>
</dbReference>
<name>A0ABP8RDH2_9PSEU</name>
<evidence type="ECO:0000259" key="4">
    <source>
        <dbReference type="PROSITE" id="PS50949"/>
    </source>
</evidence>
<evidence type="ECO:0000256" key="3">
    <source>
        <dbReference type="ARBA" id="ARBA00023163"/>
    </source>
</evidence>
<organism evidence="5 6">
    <name type="scientific">Pseudonocardia xishanensis</name>
    <dbReference type="NCBI Taxonomy" id="630995"/>
    <lineage>
        <taxon>Bacteria</taxon>
        <taxon>Bacillati</taxon>
        <taxon>Actinomycetota</taxon>
        <taxon>Actinomycetes</taxon>
        <taxon>Pseudonocardiales</taxon>
        <taxon>Pseudonocardiaceae</taxon>
        <taxon>Pseudonocardia</taxon>
    </lineage>
</organism>
<protein>
    <recommendedName>
        <fullName evidence="4">HTH gntR-type domain-containing protein</fullName>
    </recommendedName>
</protein>
<dbReference type="NCBIfam" id="TIGR00277">
    <property type="entry name" value="HDIG"/>
    <property type="match status" value="1"/>
</dbReference>
<dbReference type="Pfam" id="PF00392">
    <property type="entry name" value="GntR"/>
    <property type="match status" value="1"/>
</dbReference>
<dbReference type="CDD" id="cd07377">
    <property type="entry name" value="WHTH_GntR"/>
    <property type="match status" value="1"/>
</dbReference>
<dbReference type="PROSITE" id="PS50949">
    <property type="entry name" value="HTH_GNTR"/>
    <property type="match status" value="1"/>
</dbReference>
<keyword evidence="1" id="KW-0805">Transcription regulation</keyword>
<evidence type="ECO:0000256" key="1">
    <source>
        <dbReference type="ARBA" id="ARBA00023015"/>
    </source>
</evidence>
<dbReference type="InterPro" id="IPR036390">
    <property type="entry name" value="WH_DNA-bd_sf"/>
</dbReference>
<dbReference type="Gene3D" id="1.10.3210.10">
    <property type="entry name" value="Hypothetical protein af1432"/>
    <property type="match status" value="1"/>
</dbReference>
<keyword evidence="3" id="KW-0804">Transcription</keyword>
<dbReference type="InterPro" id="IPR003607">
    <property type="entry name" value="HD/PDEase_dom"/>
</dbReference>
<dbReference type="InterPro" id="IPR006675">
    <property type="entry name" value="HDIG_dom"/>
</dbReference>
<feature type="domain" description="HTH gntR-type" evidence="4">
    <location>
        <begin position="14"/>
        <end position="80"/>
    </location>
</feature>
<evidence type="ECO:0000313" key="6">
    <source>
        <dbReference type="Proteomes" id="UP001501598"/>
    </source>
</evidence>
<dbReference type="InterPro" id="IPR036388">
    <property type="entry name" value="WH-like_DNA-bd_sf"/>
</dbReference>
<dbReference type="InterPro" id="IPR050679">
    <property type="entry name" value="Bact_HTH_transcr_reg"/>
</dbReference>
<dbReference type="Proteomes" id="UP001501598">
    <property type="component" value="Unassembled WGS sequence"/>
</dbReference>
<gene>
    <name evidence="5" type="ORF">GCM10023175_00680</name>
</gene>
<proteinExistence type="predicted"/>
<keyword evidence="6" id="KW-1185">Reference proteome</keyword>
<dbReference type="CDD" id="cd00077">
    <property type="entry name" value="HDc"/>
    <property type="match status" value="1"/>
</dbReference>
<dbReference type="Pfam" id="PF01966">
    <property type="entry name" value="HD"/>
    <property type="match status" value="1"/>
</dbReference>
<dbReference type="SUPFAM" id="SSF109604">
    <property type="entry name" value="HD-domain/PDEase-like"/>
    <property type="match status" value="1"/>
</dbReference>
<dbReference type="InterPro" id="IPR006674">
    <property type="entry name" value="HD_domain"/>
</dbReference>
<dbReference type="RefSeq" id="WP_345411471.1">
    <property type="nucleotide sequence ID" value="NZ_BAABGT010000002.1"/>
</dbReference>
<evidence type="ECO:0000256" key="2">
    <source>
        <dbReference type="ARBA" id="ARBA00023125"/>
    </source>
</evidence>
<comment type="caution">
    <text evidence="5">The sequence shown here is derived from an EMBL/GenBank/DDBJ whole genome shotgun (WGS) entry which is preliminary data.</text>
</comment>
<accession>A0ABP8RDH2</accession>
<dbReference type="InterPro" id="IPR000524">
    <property type="entry name" value="Tscrpt_reg_HTH_GntR"/>
</dbReference>
<evidence type="ECO:0000313" key="5">
    <source>
        <dbReference type="EMBL" id="GAA4535294.1"/>
    </source>
</evidence>
<reference evidence="6" key="1">
    <citation type="journal article" date="2019" name="Int. J. Syst. Evol. Microbiol.">
        <title>The Global Catalogue of Microorganisms (GCM) 10K type strain sequencing project: providing services to taxonomists for standard genome sequencing and annotation.</title>
        <authorList>
            <consortium name="The Broad Institute Genomics Platform"/>
            <consortium name="The Broad Institute Genome Sequencing Center for Infectious Disease"/>
            <person name="Wu L."/>
            <person name="Ma J."/>
        </authorList>
    </citation>
    <scope>NUCLEOTIDE SEQUENCE [LARGE SCALE GENOMIC DNA]</scope>
    <source>
        <strain evidence="6">JCM 17906</strain>
    </source>
</reference>
<dbReference type="SMART" id="SM00345">
    <property type="entry name" value="HTH_GNTR"/>
    <property type="match status" value="1"/>
</dbReference>
<dbReference type="PRINTS" id="PR00035">
    <property type="entry name" value="HTHGNTR"/>
</dbReference>
<keyword evidence="2" id="KW-0238">DNA-binding</keyword>
<dbReference type="Gene3D" id="1.10.10.10">
    <property type="entry name" value="Winged helix-like DNA-binding domain superfamily/Winged helix DNA-binding domain"/>
    <property type="match status" value="1"/>
</dbReference>
<dbReference type="SUPFAM" id="SSF46785">
    <property type="entry name" value="Winged helix' DNA-binding domain"/>
    <property type="match status" value="1"/>
</dbReference>